<dbReference type="Proteomes" id="UP001152795">
    <property type="component" value="Unassembled WGS sequence"/>
</dbReference>
<protein>
    <submittedName>
        <fullName evidence="1">Uncharacterized protein</fullName>
    </submittedName>
</protein>
<evidence type="ECO:0000313" key="2">
    <source>
        <dbReference type="Proteomes" id="UP001152795"/>
    </source>
</evidence>
<sequence length="114" mass="13133">QARFSHLQRFLESTHTFELTPIFTSGSETPYDDAKRRLIKIYSLTFPQRMKRALTEESLGADERVAEFRARVAPLLEGLNADFMMKYLLYTQLPTDSQSHVSGLFDLPVGDFQE</sequence>
<keyword evidence="2" id="KW-1185">Reference proteome</keyword>
<accession>A0A7D9KRF2</accession>
<organism evidence="1 2">
    <name type="scientific">Paramuricea clavata</name>
    <name type="common">Red gorgonian</name>
    <name type="synonym">Violescent sea-whip</name>
    <dbReference type="NCBI Taxonomy" id="317549"/>
    <lineage>
        <taxon>Eukaryota</taxon>
        <taxon>Metazoa</taxon>
        <taxon>Cnidaria</taxon>
        <taxon>Anthozoa</taxon>
        <taxon>Octocorallia</taxon>
        <taxon>Malacalcyonacea</taxon>
        <taxon>Plexauridae</taxon>
        <taxon>Paramuricea</taxon>
    </lineage>
</organism>
<evidence type="ECO:0000313" key="1">
    <source>
        <dbReference type="EMBL" id="CAB4046323.1"/>
    </source>
</evidence>
<feature type="non-terminal residue" evidence="1">
    <location>
        <position position="114"/>
    </location>
</feature>
<feature type="non-terminal residue" evidence="1">
    <location>
        <position position="1"/>
    </location>
</feature>
<reference evidence="1" key="1">
    <citation type="submission" date="2020-04" db="EMBL/GenBank/DDBJ databases">
        <authorList>
            <person name="Alioto T."/>
            <person name="Alioto T."/>
            <person name="Gomez Garrido J."/>
        </authorList>
    </citation>
    <scope>NUCLEOTIDE SEQUENCE</scope>
    <source>
        <strain evidence="1">A484AB</strain>
    </source>
</reference>
<dbReference type="EMBL" id="CACRXK020050027">
    <property type="protein sequence ID" value="CAB4046323.1"/>
    <property type="molecule type" value="Genomic_DNA"/>
</dbReference>
<gene>
    <name evidence="1" type="ORF">PACLA_8A067501</name>
</gene>
<dbReference type="AlphaFoldDB" id="A0A7D9KRF2"/>
<proteinExistence type="predicted"/>
<name>A0A7D9KRF2_PARCT</name>
<comment type="caution">
    <text evidence="1">The sequence shown here is derived from an EMBL/GenBank/DDBJ whole genome shotgun (WGS) entry which is preliminary data.</text>
</comment>